<feature type="active site" description="Charge relay system" evidence="2">
    <location>
        <position position="329"/>
    </location>
</feature>
<dbReference type="AlphaFoldDB" id="W5N3W6"/>
<accession>W5N3W6</accession>
<keyword evidence="6" id="KW-1185">Reference proteome</keyword>
<reference evidence="5" key="2">
    <citation type="submission" date="2025-08" db="UniProtKB">
        <authorList>
            <consortium name="Ensembl"/>
        </authorList>
    </citation>
    <scope>IDENTIFICATION</scope>
</reference>
<feature type="domain" description="BAAT/Acyl-CoA thioester hydrolase C-terminal" evidence="4">
    <location>
        <begin position="173"/>
        <end position="380"/>
    </location>
</feature>
<reference evidence="5" key="3">
    <citation type="submission" date="2025-09" db="UniProtKB">
        <authorList>
            <consortium name="Ensembl"/>
        </authorList>
    </citation>
    <scope>IDENTIFICATION</scope>
</reference>
<dbReference type="InterPro" id="IPR042490">
    <property type="entry name" value="Thio_Ohase/BAAT_N"/>
</dbReference>
<sequence length="390" mass="43083">SMSSQVRLQILPSPKCLFDEPVTVKVEGLSAYQEVHSPALGGSFSGVEPMGLFWSLKPETPHKKLVKKEILTPCLVHIELYSSGRQREMLAKEINERHFMAEGVRRLPIKHGRIHGTLFLPPGKGPFPGVVDMYTVGVGLSETRACLLANQGFVVFALAPYGQGTPSNVSSLHLEYFEDALSFLSRRPEVKGPGIGILSISKSGDLALSMSSFLSGISATVCINGCNANVMFPLHYKDTVIPPLMFDANRAVLTESGALDVKHSIWNPMAPENRRTLIPIERADCRFLFVAAEDDRNWDSRFFAEQAAKRLTEYGKDNFEVVLYPGSGHYLDVPYMPHCFSSLHAAIGKYVVWGGEPKSHAEAQVDLWGKIQAFFREHLDTACSFGKAKL</sequence>
<dbReference type="InParanoid" id="W5N3W6"/>
<evidence type="ECO:0000259" key="3">
    <source>
        <dbReference type="Pfam" id="PF04775"/>
    </source>
</evidence>
<feature type="domain" description="Acyl-CoA thioester hydrolase/bile acid-CoA amino acid N-acetyltransferase" evidence="3">
    <location>
        <begin position="37"/>
        <end position="110"/>
    </location>
</feature>
<dbReference type="GO" id="GO:0006637">
    <property type="term" value="P:acyl-CoA metabolic process"/>
    <property type="evidence" value="ECO:0000318"/>
    <property type="project" value="GO_Central"/>
</dbReference>
<dbReference type="OMA" id="LDVPYMP"/>
<dbReference type="PANTHER" id="PTHR10824">
    <property type="entry name" value="ACYL-COENZYME A THIOESTERASE-RELATED"/>
    <property type="match status" value="1"/>
</dbReference>
<feature type="active site" description="Charge relay system" evidence="2">
    <location>
        <position position="295"/>
    </location>
</feature>
<evidence type="ECO:0000259" key="4">
    <source>
        <dbReference type="Pfam" id="PF08840"/>
    </source>
</evidence>
<dbReference type="Proteomes" id="UP000018468">
    <property type="component" value="Linkage group LG7"/>
</dbReference>
<dbReference type="GO" id="GO:0047617">
    <property type="term" value="F:fatty acyl-CoA hydrolase activity"/>
    <property type="evidence" value="ECO:0000318"/>
    <property type="project" value="GO_Central"/>
</dbReference>
<dbReference type="FunCoup" id="W5N3W6">
    <property type="interactions" value="257"/>
</dbReference>
<proteinExistence type="inferred from homology"/>
<reference evidence="6" key="1">
    <citation type="submission" date="2011-12" db="EMBL/GenBank/DDBJ databases">
        <title>The Draft Genome of Lepisosteus oculatus.</title>
        <authorList>
            <consortium name="The Broad Institute Genome Assembly &amp; Analysis Group"/>
            <consortium name="Computational R&amp;D Group"/>
            <consortium name="and Sequencing Platform"/>
            <person name="Di Palma F."/>
            <person name="Alfoldi J."/>
            <person name="Johnson J."/>
            <person name="Berlin A."/>
            <person name="Gnerre S."/>
            <person name="Jaffe D."/>
            <person name="MacCallum I."/>
            <person name="Young S."/>
            <person name="Walker B.J."/>
            <person name="Lander E.S."/>
            <person name="Lindblad-Toh K."/>
        </authorList>
    </citation>
    <scope>NUCLEOTIDE SEQUENCE [LARGE SCALE GENOMIC DNA]</scope>
</reference>
<dbReference type="FunFam" id="3.40.50.1820:FF:000024">
    <property type="entry name" value="acyl-coenzyme A thioesterase 4"/>
    <property type="match status" value="1"/>
</dbReference>
<organism evidence="5 6">
    <name type="scientific">Lepisosteus oculatus</name>
    <name type="common">Spotted gar</name>
    <dbReference type="NCBI Taxonomy" id="7918"/>
    <lineage>
        <taxon>Eukaryota</taxon>
        <taxon>Metazoa</taxon>
        <taxon>Chordata</taxon>
        <taxon>Craniata</taxon>
        <taxon>Vertebrata</taxon>
        <taxon>Euteleostomi</taxon>
        <taxon>Actinopterygii</taxon>
        <taxon>Neopterygii</taxon>
        <taxon>Holostei</taxon>
        <taxon>Semionotiformes</taxon>
        <taxon>Lepisosteidae</taxon>
        <taxon>Lepisosteus</taxon>
    </lineage>
</organism>
<dbReference type="Ensembl" id="ENSLOCT00000015354.1">
    <property type="protein sequence ID" value="ENSLOCP00000015325.1"/>
    <property type="gene ID" value="ENSLOCG00000012449.1"/>
</dbReference>
<dbReference type="Gene3D" id="3.40.50.1820">
    <property type="entry name" value="alpha/beta hydrolase"/>
    <property type="match status" value="1"/>
</dbReference>
<dbReference type="Gene3D" id="2.60.40.2240">
    <property type="entry name" value="Acyl-CoA thioester hydrolase/BAAT N-terminal domain"/>
    <property type="match status" value="1"/>
</dbReference>
<dbReference type="eggNOG" id="ENOG502QQ8Z">
    <property type="taxonomic scope" value="Eukaryota"/>
</dbReference>
<evidence type="ECO:0000256" key="2">
    <source>
        <dbReference type="PIRSR" id="PIRSR016521-1"/>
    </source>
</evidence>
<dbReference type="InterPro" id="IPR006862">
    <property type="entry name" value="Thio_Ohase/aa_AcTrfase"/>
</dbReference>
<dbReference type="SUPFAM" id="SSF53474">
    <property type="entry name" value="alpha/beta-Hydrolases"/>
    <property type="match status" value="1"/>
</dbReference>
<protein>
    <submittedName>
        <fullName evidence="5">Acyl-CoA thioesterase 21</fullName>
    </submittedName>
</protein>
<dbReference type="InterPro" id="IPR016662">
    <property type="entry name" value="Acyl-CoA_thioEstase_long-chain"/>
</dbReference>
<dbReference type="PIRSF" id="PIRSF016521">
    <property type="entry name" value="Acyl-CoA_hydro"/>
    <property type="match status" value="1"/>
</dbReference>
<comment type="similarity">
    <text evidence="1">Belongs to the C/M/P thioester hydrolase family.</text>
</comment>
<dbReference type="HOGENOM" id="CLU_029849_4_0_1"/>
<dbReference type="GeneTree" id="ENSGT01010000222336"/>
<gene>
    <name evidence="5" type="primary">ACOT6</name>
</gene>
<dbReference type="EMBL" id="AHAT01019052">
    <property type="status" value="NOT_ANNOTATED_CDS"/>
    <property type="molecule type" value="Genomic_DNA"/>
</dbReference>
<dbReference type="EMBL" id="AHAT01019051">
    <property type="status" value="NOT_ANNOTATED_CDS"/>
    <property type="molecule type" value="Genomic_DNA"/>
</dbReference>
<dbReference type="PANTHER" id="PTHR10824:SF17">
    <property type="entry name" value="ACYL-COENZYME A THIOESTERASE 6"/>
    <property type="match status" value="1"/>
</dbReference>
<dbReference type="STRING" id="7918.ENSLOCP00000015325"/>
<name>W5N3W6_LEPOC</name>
<evidence type="ECO:0000313" key="5">
    <source>
        <dbReference type="Ensembl" id="ENSLOCP00000015325.1"/>
    </source>
</evidence>
<evidence type="ECO:0000313" key="6">
    <source>
        <dbReference type="Proteomes" id="UP000018468"/>
    </source>
</evidence>
<dbReference type="Pfam" id="PF04775">
    <property type="entry name" value="Bile_Hydr_Trans"/>
    <property type="match status" value="1"/>
</dbReference>
<dbReference type="InterPro" id="IPR029058">
    <property type="entry name" value="AB_hydrolase_fold"/>
</dbReference>
<dbReference type="GO" id="GO:0006631">
    <property type="term" value="P:fatty acid metabolic process"/>
    <property type="evidence" value="ECO:0000318"/>
    <property type="project" value="GO_Central"/>
</dbReference>
<dbReference type="Bgee" id="ENSLOCG00000012449">
    <property type="expression patterns" value="Expressed in testis and 13 other cell types or tissues"/>
</dbReference>
<evidence type="ECO:0000256" key="1">
    <source>
        <dbReference type="ARBA" id="ARBA00006538"/>
    </source>
</evidence>
<dbReference type="Pfam" id="PF08840">
    <property type="entry name" value="BAAT_C"/>
    <property type="match status" value="1"/>
</dbReference>
<dbReference type="InterPro" id="IPR014940">
    <property type="entry name" value="BAAT_C"/>
</dbReference>
<feature type="active site" description="Charge relay system" evidence="2">
    <location>
        <position position="201"/>
    </location>
</feature>